<evidence type="ECO:0000313" key="6">
    <source>
        <dbReference type="Proteomes" id="UP000297422"/>
    </source>
</evidence>
<dbReference type="EMBL" id="QHCS01000001">
    <property type="protein sequence ID" value="RHX88633.1"/>
    <property type="molecule type" value="Genomic_DNA"/>
</dbReference>
<feature type="signal peptide" evidence="2">
    <location>
        <begin position="1"/>
        <end position="23"/>
    </location>
</feature>
<dbReference type="Proteomes" id="UP000266669">
    <property type="component" value="Unassembled WGS sequence"/>
</dbReference>
<dbReference type="EMBL" id="RQGT01000071">
    <property type="protein sequence ID" value="TGM15049.1"/>
    <property type="molecule type" value="Genomic_DNA"/>
</dbReference>
<dbReference type="RefSeq" id="WP_118981154.1">
    <property type="nucleotide sequence ID" value="NZ_QHCS01000001.1"/>
</dbReference>
<sequence length="144" mass="15848">MNYKKTSLLVFVSLALFIFNCKGAGGSPAAEMQELAKKSKDITCSKTVECAKEQFSKLPEAQRKFLPPMLQSKEACLESIEQNAAAQRAKTGKTEADEWKDATPEKVQAAKECMALIEKTSCSEMMSPNSPIQKSEACQFLSKK</sequence>
<evidence type="ECO:0000313" key="4">
    <source>
        <dbReference type="EMBL" id="TGM15049.1"/>
    </source>
</evidence>
<dbReference type="NCBIfam" id="NF047485">
    <property type="entry name" value="LA_2478_plus"/>
    <property type="match status" value="1"/>
</dbReference>
<feature type="chain" id="PRO_5043195539" description="Lipoprotein" evidence="2">
    <location>
        <begin position="24"/>
        <end position="144"/>
    </location>
</feature>
<comment type="caution">
    <text evidence="3">The sequence shown here is derived from an EMBL/GenBank/DDBJ whole genome shotgun (WGS) entry which is preliminary data.</text>
</comment>
<feature type="region of interest" description="Disordered" evidence="1">
    <location>
        <begin position="124"/>
        <end position="144"/>
    </location>
</feature>
<gene>
    <name evidence="3" type="ORF">DLM78_06835</name>
    <name evidence="4" type="ORF">EHQ90_11310</name>
</gene>
<evidence type="ECO:0008006" key="7">
    <source>
        <dbReference type="Google" id="ProtNLM"/>
    </source>
</evidence>
<name>A0A4R9L7Z5_9LEPT</name>
<protein>
    <recommendedName>
        <fullName evidence="7">Lipoprotein</fullName>
    </recommendedName>
</protein>
<keyword evidence="6" id="KW-1185">Reference proteome</keyword>
<organism evidence="3 5">
    <name type="scientific">Leptospira stimsonii</name>
    <dbReference type="NCBI Taxonomy" id="2202203"/>
    <lineage>
        <taxon>Bacteria</taxon>
        <taxon>Pseudomonadati</taxon>
        <taxon>Spirochaetota</taxon>
        <taxon>Spirochaetia</taxon>
        <taxon>Leptospirales</taxon>
        <taxon>Leptospiraceae</taxon>
        <taxon>Leptospira</taxon>
    </lineage>
</organism>
<keyword evidence="2" id="KW-0732">Signal</keyword>
<reference evidence="3" key="4">
    <citation type="journal article" date="2020" name="Int. J. Syst. Evol. Microbiol.">
        <title>Leptospira yasudae sp. nov. and Leptospira stimsonii sp. nov., two new species of the pathogenic group isolated from environmental sources.</title>
        <authorList>
            <person name="Casanovas-Massana A."/>
            <person name="Hamond C."/>
            <person name="Santos L.A."/>
            <person name="de Oliveira D."/>
            <person name="Hacker K.P."/>
            <person name="Balassiano I."/>
            <person name="Costa F."/>
            <person name="Medeiros M.A."/>
            <person name="Reis M.G."/>
            <person name="Ko A.I."/>
            <person name="Wunder E.A."/>
        </authorList>
    </citation>
    <scope>NUCLEOTIDE SEQUENCE</scope>
    <source>
        <strain evidence="3">AMB6-RJ</strain>
    </source>
</reference>
<evidence type="ECO:0000256" key="2">
    <source>
        <dbReference type="SAM" id="SignalP"/>
    </source>
</evidence>
<reference evidence="4" key="2">
    <citation type="submission" date="2018-10" db="EMBL/GenBank/DDBJ databases">
        <authorList>
            <person name="Vincent A.T."/>
            <person name="Schiettekatte O."/>
            <person name="Bourhy P."/>
            <person name="Veyrier F.J."/>
            <person name="Picardeau M."/>
        </authorList>
    </citation>
    <scope>NUCLEOTIDE SEQUENCE</scope>
    <source>
        <strain evidence="4">201702407</strain>
    </source>
</reference>
<evidence type="ECO:0000313" key="5">
    <source>
        <dbReference type="Proteomes" id="UP000266669"/>
    </source>
</evidence>
<dbReference type="AlphaFoldDB" id="A0A4R9L7Z5"/>
<reference evidence="6" key="3">
    <citation type="journal article" date="2019" name="PLoS Negl. Trop. Dis.">
        <title>Revisiting the worldwide diversity of Leptospira species in the environment.</title>
        <authorList>
            <person name="Vincent A.T."/>
            <person name="Schiettekatte O."/>
            <person name="Bourhy P."/>
            <person name="Veyrier F.J."/>
            <person name="Picardeau M."/>
        </authorList>
    </citation>
    <scope>NUCLEOTIDE SEQUENCE [LARGE SCALE GENOMIC DNA]</scope>
    <source>
        <strain evidence="6">201702407</strain>
    </source>
</reference>
<accession>A0A4R9L7Z5</accession>
<proteinExistence type="predicted"/>
<reference evidence="5" key="1">
    <citation type="submission" date="2018-05" db="EMBL/GenBank/DDBJ databases">
        <title>Leptospira yasudae sp. nov. and Leptospira stimsonii sp. nov., two pathogenic species of the genus Leptospira isolated from environmental sources.</title>
        <authorList>
            <person name="Casanovas-Massana A."/>
            <person name="Hamond C."/>
            <person name="Santos L.A."/>
            <person name="Hacker K.P."/>
            <person name="Balassiano I."/>
            <person name="Medeiros M.A."/>
            <person name="Reis M.G."/>
            <person name="Ko A.I."/>
            <person name="Wunder E.A."/>
        </authorList>
    </citation>
    <scope>NUCLEOTIDE SEQUENCE [LARGE SCALE GENOMIC DNA]</scope>
    <source>
        <strain evidence="5">AMB6-RJ</strain>
    </source>
</reference>
<feature type="compositionally biased region" description="Polar residues" evidence="1">
    <location>
        <begin position="124"/>
        <end position="133"/>
    </location>
</feature>
<dbReference type="Proteomes" id="UP000297422">
    <property type="component" value="Unassembled WGS sequence"/>
</dbReference>
<evidence type="ECO:0000313" key="3">
    <source>
        <dbReference type="EMBL" id="RHX88633.1"/>
    </source>
</evidence>
<evidence type="ECO:0000256" key="1">
    <source>
        <dbReference type="SAM" id="MobiDB-lite"/>
    </source>
</evidence>